<organism evidence="1 2">
    <name type="scientific">Bipolaris oryzae ATCC 44560</name>
    <dbReference type="NCBI Taxonomy" id="930090"/>
    <lineage>
        <taxon>Eukaryota</taxon>
        <taxon>Fungi</taxon>
        <taxon>Dikarya</taxon>
        <taxon>Ascomycota</taxon>
        <taxon>Pezizomycotina</taxon>
        <taxon>Dothideomycetes</taxon>
        <taxon>Pleosporomycetidae</taxon>
        <taxon>Pleosporales</taxon>
        <taxon>Pleosporineae</taxon>
        <taxon>Pleosporaceae</taxon>
        <taxon>Bipolaris</taxon>
    </lineage>
</organism>
<dbReference type="OrthoDB" id="4851849at2759"/>
<dbReference type="RefSeq" id="XP_007687802.1">
    <property type="nucleotide sequence ID" value="XM_007689612.1"/>
</dbReference>
<dbReference type="AlphaFoldDB" id="W6Z7I3"/>
<name>W6Z7I3_COCMI</name>
<accession>W6Z7I3</accession>
<dbReference type="eggNOG" id="ENOG502S8AN">
    <property type="taxonomic scope" value="Eukaryota"/>
</dbReference>
<dbReference type="KEGG" id="bor:COCMIDRAFT_77848"/>
<dbReference type="Proteomes" id="UP000054032">
    <property type="component" value="Unassembled WGS sequence"/>
</dbReference>
<gene>
    <name evidence="1" type="ORF">COCMIDRAFT_77848</name>
</gene>
<protein>
    <submittedName>
        <fullName evidence="1">Uncharacterized protein</fullName>
    </submittedName>
</protein>
<keyword evidence="2" id="KW-1185">Reference proteome</keyword>
<dbReference type="HOGENOM" id="CLU_041565_0_0_1"/>
<feature type="non-terminal residue" evidence="1">
    <location>
        <position position="217"/>
    </location>
</feature>
<feature type="non-terminal residue" evidence="1">
    <location>
        <position position="1"/>
    </location>
</feature>
<evidence type="ECO:0000313" key="2">
    <source>
        <dbReference type="Proteomes" id="UP000054032"/>
    </source>
</evidence>
<dbReference type="STRING" id="930090.W6Z7I3"/>
<sequence>PRTKKEVALLIETVSRGKLLPKHESAWYSFGFVCTTTEENERYLAGLYAALIQEADNPESFGELWHTLETSNLVNLFDTKGYANFRDLSPHLEAFLASPAEQLPTVWRLKQFVHDAENTDPPASLQRDYGFKYCRHRDEVMRLKFIYSKMFEKMEMMDVHGACVHGRLYETAVRKGVSIWSEDERLMKNDYPSPFVGFESTAGLGNYRKPLFKKQLK</sequence>
<proteinExistence type="predicted"/>
<dbReference type="GeneID" id="19125391"/>
<dbReference type="EMBL" id="KI963979">
    <property type="protein sequence ID" value="EUC45723.1"/>
    <property type="molecule type" value="Genomic_DNA"/>
</dbReference>
<reference evidence="1 2" key="1">
    <citation type="journal article" date="2013" name="PLoS Genet.">
        <title>Comparative genome structure, secondary metabolite, and effector coding capacity across Cochliobolus pathogens.</title>
        <authorList>
            <person name="Condon B.J."/>
            <person name="Leng Y."/>
            <person name="Wu D."/>
            <person name="Bushley K.E."/>
            <person name="Ohm R.A."/>
            <person name="Otillar R."/>
            <person name="Martin J."/>
            <person name="Schackwitz W."/>
            <person name="Grimwood J."/>
            <person name="MohdZainudin N."/>
            <person name="Xue C."/>
            <person name="Wang R."/>
            <person name="Manning V.A."/>
            <person name="Dhillon B."/>
            <person name="Tu Z.J."/>
            <person name="Steffenson B.J."/>
            <person name="Salamov A."/>
            <person name="Sun H."/>
            <person name="Lowry S."/>
            <person name="LaButti K."/>
            <person name="Han J."/>
            <person name="Copeland A."/>
            <person name="Lindquist E."/>
            <person name="Barry K."/>
            <person name="Schmutz J."/>
            <person name="Baker S.E."/>
            <person name="Ciuffetti L.M."/>
            <person name="Grigoriev I.V."/>
            <person name="Zhong S."/>
            <person name="Turgeon B.G."/>
        </authorList>
    </citation>
    <scope>NUCLEOTIDE SEQUENCE [LARGE SCALE GENOMIC DNA]</scope>
    <source>
        <strain evidence="1 2">ATCC 44560</strain>
    </source>
</reference>
<evidence type="ECO:0000313" key="1">
    <source>
        <dbReference type="EMBL" id="EUC45723.1"/>
    </source>
</evidence>